<dbReference type="InterPro" id="IPR004799">
    <property type="entry name" value="Periplasmic_diS_OxRdtase_DsbE"/>
</dbReference>
<comment type="subcellular location">
    <subcellularLocation>
        <location evidence="1">Cell envelope</location>
    </subcellularLocation>
</comment>
<keyword evidence="6" id="KW-0812">Transmembrane</keyword>
<evidence type="ECO:0000313" key="8">
    <source>
        <dbReference type="EMBL" id="PQV58623.1"/>
    </source>
</evidence>
<proteinExistence type="inferred from homology"/>
<dbReference type="EMBL" id="PVEP01000001">
    <property type="protein sequence ID" value="PQV58623.1"/>
    <property type="molecule type" value="Genomic_DNA"/>
</dbReference>
<dbReference type="GO" id="GO:0015036">
    <property type="term" value="F:disulfide oxidoreductase activity"/>
    <property type="evidence" value="ECO:0007669"/>
    <property type="project" value="InterPro"/>
</dbReference>
<evidence type="ECO:0000256" key="2">
    <source>
        <dbReference type="ARBA" id="ARBA00007758"/>
    </source>
</evidence>
<evidence type="ECO:0000259" key="7">
    <source>
        <dbReference type="PROSITE" id="PS51352"/>
    </source>
</evidence>
<dbReference type="InterPro" id="IPR013740">
    <property type="entry name" value="Redoxin"/>
</dbReference>
<evidence type="ECO:0000256" key="3">
    <source>
        <dbReference type="ARBA" id="ARBA00022748"/>
    </source>
</evidence>
<dbReference type="PROSITE" id="PS00194">
    <property type="entry name" value="THIOREDOXIN_1"/>
    <property type="match status" value="1"/>
</dbReference>
<evidence type="ECO:0000256" key="5">
    <source>
        <dbReference type="ARBA" id="ARBA00023284"/>
    </source>
</evidence>
<dbReference type="GO" id="GO:0030288">
    <property type="term" value="C:outer membrane-bounded periplasmic space"/>
    <property type="evidence" value="ECO:0007669"/>
    <property type="project" value="InterPro"/>
</dbReference>
<dbReference type="RefSeq" id="WP_105512884.1">
    <property type="nucleotide sequence ID" value="NZ_PVEP01000001.1"/>
</dbReference>
<gene>
    <name evidence="8" type="ORF">LX70_00435</name>
</gene>
<dbReference type="InterPro" id="IPR017937">
    <property type="entry name" value="Thioredoxin_CS"/>
</dbReference>
<evidence type="ECO:0000256" key="1">
    <source>
        <dbReference type="ARBA" id="ARBA00004196"/>
    </source>
</evidence>
<evidence type="ECO:0000313" key="9">
    <source>
        <dbReference type="Proteomes" id="UP000238338"/>
    </source>
</evidence>
<keyword evidence="4" id="KW-1015">Disulfide bond</keyword>
<dbReference type="CDD" id="cd03010">
    <property type="entry name" value="TlpA_like_DsbE"/>
    <property type="match status" value="1"/>
</dbReference>
<dbReference type="GO" id="GO:0017004">
    <property type="term" value="P:cytochrome complex assembly"/>
    <property type="evidence" value="ECO:0007669"/>
    <property type="project" value="UniProtKB-KW"/>
</dbReference>
<protein>
    <submittedName>
        <fullName evidence="8">Cytochrome c biogenesis protein CcmG/thiol:disulfide interchange protein DsbE</fullName>
    </submittedName>
</protein>
<dbReference type="InterPro" id="IPR013766">
    <property type="entry name" value="Thioredoxin_domain"/>
</dbReference>
<sequence>MAKVSPLMLLPPVLFAGIAAMFVLGMNREDPNALPSTLTGRQAPPVAVAQLADLPVFSDADLKDGKVKLVNFWASWCAPCRAEHPNLETLKAEGVTIYGVNYKDKPDAALGFLSALGNPYAAIGTDESGRMGIDWGIYGVPETFIIDGDGKVVDRFPGPITERSLDEVIRAGLKKAAAE</sequence>
<dbReference type="Pfam" id="PF08534">
    <property type="entry name" value="Redoxin"/>
    <property type="match status" value="1"/>
</dbReference>
<dbReference type="Gene3D" id="3.40.30.10">
    <property type="entry name" value="Glutaredoxin"/>
    <property type="match status" value="1"/>
</dbReference>
<evidence type="ECO:0000256" key="6">
    <source>
        <dbReference type="SAM" id="Phobius"/>
    </source>
</evidence>
<keyword evidence="9" id="KW-1185">Reference proteome</keyword>
<name>A0A2S8SCW4_9RHOB</name>
<evidence type="ECO:0000256" key="4">
    <source>
        <dbReference type="ARBA" id="ARBA00023157"/>
    </source>
</evidence>
<comment type="similarity">
    <text evidence="2">Belongs to the thioredoxin family. DsbE subfamily.</text>
</comment>
<dbReference type="PROSITE" id="PS51352">
    <property type="entry name" value="THIOREDOXIN_2"/>
    <property type="match status" value="1"/>
</dbReference>
<dbReference type="InterPro" id="IPR036249">
    <property type="entry name" value="Thioredoxin-like_sf"/>
</dbReference>
<organism evidence="8 9">
    <name type="scientific">Albidovulum denitrificans</name>
    <dbReference type="NCBI Taxonomy" id="404881"/>
    <lineage>
        <taxon>Bacteria</taxon>
        <taxon>Pseudomonadati</taxon>
        <taxon>Pseudomonadota</taxon>
        <taxon>Alphaproteobacteria</taxon>
        <taxon>Rhodobacterales</taxon>
        <taxon>Paracoccaceae</taxon>
        <taxon>Albidovulum</taxon>
    </lineage>
</organism>
<dbReference type="PANTHER" id="PTHR42852">
    <property type="entry name" value="THIOL:DISULFIDE INTERCHANGE PROTEIN DSBE"/>
    <property type="match status" value="1"/>
</dbReference>
<dbReference type="InterPro" id="IPR050553">
    <property type="entry name" value="Thioredoxin_ResA/DsbE_sf"/>
</dbReference>
<keyword evidence="6" id="KW-1133">Transmembrane helix</keyword>
<dbReference type="NCBIfam" id="TIGR00385">
    <property type="entry name" value="dsbE"/>
    <property type="match status" value="1"/>
</dbReference>
<feature type="transmembrane region" description="Helical" evidence="6">
    <location>
        <begin position="7"/>
        <end position="26"/>
    </location>
</feature>
<accession>A0A2S8SCW4</accession>
<reference evidence="8 9" key="1">
    <citation type="submission" date="2018-02" db="EMBL/GenBank/DDBJ databases">
        <title>Genomic Encyclopedia of Archaeal and Bacterial Type Strains, Phase II (KMG-II): from individual species to whole genera.</title>
        <authorList>
            <person name="Goeker M."/>
        </authorList>
    </citation>
    <scope>NUCLEOTIDE SEQUENCE [LARGE SCALE GENOMIC DNA]</scope>
    <source>
        <strain evidence="8 9">DSM 18921</strain>
    </source>
</reference>
<dbReference type="PANTHER" id="PTHR42852:SF6">
    <property type="entry name" value="THIOL:DISULFIDE INTERCHANGE PROTEIN DSBE"/>
    <property type="match status" value="1"/>
</dbReference>
<dbReference type="OrthoDB" id="9799347at2"/>
<dbReference type="AlphaFoldDB" id="A0A2S8SCW4"/>
<dbReference type="Proteomes" id="UP000238338">
    <property type="component" value="Unassembled WGS sequence"/>
</dbReference>
<dbReference type="SUPFAM" id="SSF52833">
    <property type="entry name" value="Thioredoxin-like"/>
    <property type="match status" value="1"/>
</dbReference>
<keyword evidence="3" id="KW-0201">Cytochrome c-type biogenesis</keyword>
<feature type="domain" description="Thioredoxin" evidence="7">
    <location>
        <begin position="37"/>
        <end position="178"/>
    </location>
</feature>
<keyword evidence="6" id="KW-0472">Membrane</keyword>
<comment type="caution">
    <text evidence="8">The sequence shown here is derived from an EMBL/GenBank/DDBJ whole genome shotgun (WGS) entry which is preliminary data.</text>
</comment>
<keyword evidence="5" id="KW-0676">Redox-active center</keyword>